<evidence type="ECO:0000313" key="5">
    <source>
        <dbReference type="EMBL" id="BAQ71618.1"/>
    </source>
</evidence>
<evidence type="ECO:0000313" key="6">
    <source>
        <dbReference type="Proteomes" id="UP000064912"/>
    </source>
</evidence>
<evidence type="ECO:0000256" key="1">
    <source>
        <dbReference type="SAM" id="Coils"/>
    </source>
</evidence>
<dbReference type="PATRIC" id="fig|35806.4.peg.4619"/>
<dbReference type="EMBL" id="AP014802">
    <property type="protein sequence ID" value="BAQ71618.1"/>
    <property type="molecule type" value="Genomic_DNA"/>
</dbReference>
<gene>
    <name evidence="5" type="ORF">NHU_04505</name>
</gene>
<feature type="domain" description="Plasmid replication protein C N-terminal" evidence="3">
    <location>
        <begin position="14"/>
        <end position="184"/>
    </location>
</feature>
<dbReference type="InterPro" id="IPR021760">
    <property type="entry name" value="RepC_C"/>
</dbReference>
<dbReference type="AlphaFoldDB" id="A0A0D6B920"/>
<organism evidence="5 6">
    <name type="scientific">Rhodovulum sulfidophilum</name>
    <name type="common">Rhodobacter sulfidophilus</name>
    <dbReference type="NCBI Taxonomy" id="35806"/>
    <lineage>
        <taxon>Bacteria</taxon>
        <taxon>Pseudomonadati</taxon>
        <taxon>Pseudomonadota</taxon>
        <taxon>Alphaproteobacteria</taxon>
        <taxon>Rhodobacterales</taxon>
        <taxon>Paracoccaceae</taxon>
        <taxon>Rhodovulum</taxon>
    </lineage>
</organism>
<dbReference type="InterPro" id="IPR047611">
    <property type="entry name" value="RepABC_RepC"/>
</dbReference>
<feature type="region of interest" description="Disordered" evidence="2">
    <location>
        <begin position="278"/>
        <end position="335"/>
    </location>
</feature>
<geneLocation type="plasmid" evidence="6">
    <name>Plasmid2 DNA</name>
</geneLocation>
<dbReference type="CDD" id="cd00090">
    <property type="entry name" value="HTH_ARSR"/>
    <property type="match status" value="1"/>
</dbReference>
<evidence type="ECO:0000256" key="2">
    <source>
        <dbReference type="SAM" id="MobiDB-lite"/>
    </source>
</evidence>
<proteinExistence type="predicted"/>
<name>A0A0D6B920_RHOSU</name>
<dbReference type="NCBIfam" id="NF010396">
    <property type="entry name" value="PRK13824.1"/>
    <property type="match status" value="1"/>
</dbReference>
<evidence type="ECO:0000259" key="3">
    <source>
        <dbReference type="Pfam" id="PF03428"/>
    </source>
</evidence>
<evidence type="ECO:0000259" key="4">
    <source>
        <dbReference type="Pfam" id="PF11800"/>
    </source>
</evidence>
<reference evidence="5 6" key="1">
    <citation type="submission" date="2015-02" db="EMBL/GenBank/DDBJ databases">
        <title>Genome sequene of Rhodovulum sulfidophilum DSM 2351.</title>
        <authorList>
            <person name="Nagao N."/>
        </authorList>
    </citation>
    <scope>NUCLEOTIDE SEQUENCE [LARGE SCALE GENOMIC DNA]</scope>
    <source>
        <strain evidence="5 6">DSM 2351</strain>
        <plasmid evidence="6">Plasmid Plasmid2 DNA</plasmid>
    </source>
</reference>
<dbReference type="Proteomes" id="UP000064912">
    <property type="component" value="Plasmid Plasmid2"/>
</dbReference>
<sequence>MAMQVLTTTPFGQRPMTAALLDRARDAQRPASVPEFDKWELFRELCAARAAYGIGDRELTVLNALLSFHPGKVLAEADPLIVFPSNAALSERAHGMAESTLRRHLASLVAAGLIARHDSPNGKRYAARGADGGIARAFGFDLRPLLVEARRIASAAAEARAAAEALRRLREELTLLKRDAVKLTVYGRESGLPGDWEGIEARLLDIHRQMRRRLDRAELETVKAVLSGLLSEIRVFLIETENPSGSDGEIGRHYQNSNTDLHESEPCQEMAKGAGVPCSETEAMTGTGSELEAGVDTPTDNGSEPGADRGSLPSVASIRSAGSKTPDLSAIPGGPDGPPVLPLALVLKACPDILDYASSPPRHWHELVALAGFVRGMMGISPDAWAEAERAMGAETAAITVAAILQRVSEIQSPGGYLRALSRKAAQGGFSPGPMVMALLRPMAA</sequence>
<dbReference type="SUPFAM" id="SSF46785">
    <property type="entry name" value="Winged helix' DNA-binding domain"/>
    <property type="match status" value="1"/>
</dbReference>
<accession>A0A0D6B920</accession>
<dbReference type="InterPro" id="IPR011991">
    <property type="entry name" value="ArsR-like_HTH"/>
</dbReference>
<dbReference type="KEGG" id="rsu:NHU_04505"/>
<dbReference type="Gene3D" id="1.10.10.10">
    <property type="entry name" value="Winged helix-like DNA-binding domain superfamily/Winged helix DNA-binding domain"/>
    <property type="match status" value="1"/>
</dbReference>
<keyword evidence="1" id="KW-0175">Coiled coil</keyword>
<dbReference type="Pfam" id="PF11800">
    <property type="entry name" value="RP-C_C"/>
    <property type="match status" value="1"/>
</dbReference>
<protein>
    <submittedName>
        <fullName evidence="5">Replication protein C</fullName>
    </submittedName>
</protein>
<keyword evidence="5" id="KW-0614">Plasmid</keyword>
<feature type="coiled-coil region" evidence="1">
    <location>
        <begin position="152"/>
        <end position="179"/>
    </location>
</feature>
<dbReference type="GO" id="GO:0006355">
    <property type="term" value="P:regulation of DNA-templated transcription"/>
    <property type="evidence" value="ECO:0007669"/>
    <property type="project" value="UniProtKB-ARBA"/>
</dbReference>
<feature type="domain" description="Plasmid replication protein C C-terminal" evidence="4">
    <location>
        <begin position="342"/>
        <end position="441"/>
    </location>
</feature>
<dbReference type="InterPro" id="IPR036390">
    <property type="entry name" value="WH_DNA-bd_sf"/>
</dbReference>
<dbReference type="InterPro" id="IPR005090">
    <property type="entry name" value="RepC_N"/>
</dbReference>
<dbReference type="InterPro" id="IPR036388">
    <property type="entry name" value="WH-like_DNA-bd_sf"/>
</dbReference>
<dbReference type="NCBIfam" id="NF040974">
    <property type="entry name" value="RepABC_RepC"/>
    <property type="match status" value="1"/>
</dbReference>
<dbReference type="Pfam" id="PF03428">
    <property type="entry name" value="RP-C"/>
    <property type="match status" value="1"/>
</dbReference>